<evidence type="ECO:0000256" key="6">
    <source>
        <dbReference type="ARBA" id="ARBA00022989"/>
    </source>
</evidence>
<evidence type="ECO:0000256" key="5">
    <source>
        <dbReference type="ARBA" id="ARBA00022777"/>
    </source>
</evidence>
<dbReference type="SUPFAM" id="SSF55874">
    <property type="entry name" value="ATPase domain of HSP90 chaperone/DNA topoisomerase II/histidine kinase"/>
    <property type="match status" value="1"/>
</dbReference>
<dbReference type="Gene3D" id="1.20.5.1930">
    <property type="match status" value="1"/>
</dbReference>
<gene>
    <name evidence="11" type="ordered locus">Tter_2549</name>
</gene>
<dbReference type="RefSeq" id="WP_012876469.1">
    <property type="nucleotide sequence ID" value="NC_013526.1"/>
</dbReference>
<dbReference type="AlphaFoldDB" id="D1CI67"/>
<dbReference type="Proteomes" id="UP000000323">
    <property type="component" value="Chromosome 2"/>
</dbReference>
<dbReference type="InterPro" id="IPR036890">
    <property type="entry name" value="HATPase_C_sf"/>
</dbReference>
<evidence type="ECO:0000256" key="2">
    <source>
        <dbReference type="ARBA" id="ARBA00022475"/>
    </source>
</evidence>
<keyword evidence="3" id="KW-0808">Transferase</keyword>
<proteinExistence type="predicted"/>
<dbReference type="SMART" id="SM00387">
    <property type="entry name" value="HATPase_c"/>
    <property type="match status" value="1"/>
</dbReference>
<dbReference type="CDD" id="cd16917">
    <property type="entry name" value="HATPase_UhpB-NarQ-NarX-like"/>
    <property type="match status" value="1"/>
</dbReference>
<dbReference type="InterPro" id="IPR011712">
    <property type="entry name" value="Sig_transdc_His_kin_sub3_dim/P"/>
</dbReference>
<sequence>MRLTLARLKWVTVIAPILFIGLLELIRRALGDAFISSWAGYLLLGGMLLLGALLFSEAVFRYVEHLQEQLRHQNSELLALHEAGLDISGELELEKVLQRIVDRARQLVGARYGALSVLGEDGEVEYFVTSGITPEERERIGPPPRGHGLLGIVLEEGRSLRLRDLTQHPCSVGFPLNHPPMRSLLAVPIEARGRILGSLYLTEKEGAQEFTEEDERILSRFATQAALAIENARLHRQVLELAISQERARIAREMHDGLAQVLGYVNLKTQAVRTLLEAGQLERVEQELERMEQAAREAYTDLRENILALRTSPDAQRGFLETLRAYLEQWEDQSNIQAELEVHVSEEGLGLPSGADLQLLRIVQEALANVRKHSGASRVRVTLREQDGWLEVSVEDNGVGFDPGSPSRGDFPKFGLSTMRERAESIGGKLEIDAAQGRGTRVVARFPLRSRVTARR</sequence>
<dbReference type="Pfam" id="PF07730">
    <property type="entry name" value="HisKA_3"/>
    <property type="match status" value="1"/>
</dbReference>
<dbReference type="InterPro" id="IPR050482">
    <property type="entry name" value="Sensor_HK_TwoCompSys"/>
</dbReference>
<dbReference type="Gene3D" id="3.30.565.10">
    <property type="entry name" value="Histidine kinase-like ATPase, C-terminal domain"/>
    <property type="match status" value="1"/>
</dbReference>
<dbReference type="eggNOG" id="COG3850">
    <property type="taxonomic scope" value="Bacteria"/>
</dbReference>
<evidence type="ECO:0000256" key="1">
    <source>
        <dbReference type="ARBA" id="ARBA00004651"/>
    </source>
</evidence>
<dbReference type="PROSITE" id="PS50109">
    <property type="entry name" value="HIS_KIN"/>
    <property type="match status" value="1"/>
</dbReference>
<dbReference type="EMBL" id="CP001826">
    <property type="protein sequence ID" value="ACZ43438.1"/>
    <property type="molecule type" value="Genomic_DNA"/>
</dbReference>
<protein>
    <submittedName>
        <fullName evidence="11">GAF sensor signal transduction histidine kinase</fullName>
    </submittedName>
</protein>
<dbReference type="PANTHER" id="PTHR24421">
    <property type="entry name" value="NITRATE/NITRITE SENSOR PROTEIN NARX-RELATED"/>
    <property type="match status" value="1"/>
</dbReference>
<keyword evidence="12" id="KW-1185">Reference proteome</keyword>
<evidence type="ECO:0000256" key="4">
    <source>
        <dbReference type="ARBA" id="ARBA00022692"/>
    </source>
</evidence>
<reference evidence="12" key="1">
    <citation type="journal article" date="2010" name="Stand. Genomic Sci.">
        <title>Complete genome sequence of 'Thermobaculum terrenum' type strain (YNP1).</title>
        <authorList>
            <person name="Kiss H."/>
            <person name="Cleland D."/>
            <person name="Lapidus A."/>
            <person name="Lucas S."/>
            <person name="Glavina Del Rio T."/>
            <person name="Nolan M."/>
            <person name="Tice H."/>
            <person name="Han C."/>
            <person name="Goodwin L."/>
            <person name="Pitluck S."/>
            <person name="Liolios K."/>
            <person name="Ivanova N."/>
            <person name="Mavromatis K."/>
            <person name="Ovchinnikova G."/>
            <person name="Pati A."/>
            <person name="Chen A."/>
            <person name="Palaniappan K."/>
            <person name="Land M."/>
            <person name="Hauser L."/>
            <person name="Chang Y."/>
            <person name="Jeffries C."/>
            <person name="Lu M."/>
            <person name="Brettin T."/>
            <person name="Detter J."/>
            <person name="Goker M."/>
            <person name="Tindall B."/>
            <person name="Beck B."/>
            <person name="McDermott T."/>
            <person name="Woyke T."/>
            <person name="Bristow J."/>
            <person name="Eisen J."/>
            <person name="Markowitz V."/>
            <person name="Hugenholtz P."/>
            <person name="Kyrpides N."/>
            <person name="Klenk H."/>
            <person name="Cheng J."/>
        </authorList>
    </citation>
    <scope>NUCLEOTIDE SEQUENCE [LARGE SCALE GENOMIC DNA]</scope>
    <source>
        <strain evidence="12">ATCC BAA-798 / YNP1</strain>
    </source>
</reference>
<keyword evidence="7" id="KW-0902">Two-component regulatory system</keyword>
<keyword evidence="6 9" id="KW-1133">Transmembrane helix</keyword>
<name>D1CI67_THET1</name>
<dbReference type="SUPFAM" id="SSF55781">
    <property type="entry name" value="GAF domain-like"/>
    <property type="match status" value="1"/>
</dbReference>
<accession>D1CI67</accession>
<dbReference type="InterPro" id="IPR029016">
    <property type="entry name" value="GAF-like_dom_sf"/>
</dbReference>
<dbReference type="Pfam" id="PF13185">
    <property type="entry name" value="GAF_2"/>
    <property type="match status" value="1"/>
</dbReference>
<evidence type="ECO:0000256" key="7">
    <source>
        <dbReference type="ARBA" id="ARBA00023012"/>
    </source>
</evidence>
<evidence type="ECO:0000313" key="12">
    <source>
        <dbReference type="Proteomes" id="UP000000323"/>
    </source>
</evidence>
<dbReference type="KEGG" id="ttr:Tter_2549"/>
<comment type="subcellular location">
    <subcellularLocation>
        <location evidence="1">Cell membrane</location>
        <topology evidence="1">Multi-pass membrane protein</topology>
    </subcellularLocation>
</comment>
<dbReference type="SMART" id="SM00065">
    <property type="entry name" value="GAF"/>
    <property type="match status" value="1"/>
</dbReference>
<dbReference type="InterPro" id="IPR003594">
    <property type="entry name" value="HATPase_dom"/>
</dbReference>
<dbReference type="Gene3D" id="3.30.450.40">
    <property type="match status" value="1"/>
</dbReference>
<dbReference type="PANTHER" id="PTHR24421:SF37">
    <property type="entry name" value="SENSOR HISTIDINE KINASE NARS"/>
    <property type="match status" value="1"/>
</dbReference>
<keyword evidence="2" id="KW-1003">Cell membrane</keyword>
<dbReference type="InterPro" id="IPR005467">
    <property type="entry name" value="His_kinase_dom"/>
</dbReference>
<keyword evidence="5 11" id="KW-0418">Kinase</keyword>
<organism evidence="11 12">
    <name type="scientific">Thermobaculum terrenum (strain ATCC BAA-798 / CCMEE 7001 / YNP1)</name>
    <dbReference type="NCBI Taxonomy" id="525904"/>
    <lineage>
        <taxon>Bacteria</taxon>
        <taxon>Bacillati</taxon>
        <taxon>Chloroflexota</taxon>
        <taxon>Chloroflexia</taxon>
        <taxon>Candidatus Thermobaculales</taxon>
        <taxon>Candidatus Thermobaculaceae</taxon>
        <taxon>Thermobaculum</taxon>
    </lineage>
</organism>
<keyword evidence="4 9" id="KW-0812">Transmembrane</keyword>
<dbReference type="GO" id="GO:0005886">
    <property type="term" value="C:plasma membrane"/>
    <property type="evidence" value="ECO:0007669"/>
    <property type="project" value="UniProtKB-SubCell"/>
</dbReference>
<dbReference type="Pfam" id="PF02518">
    <property type="entry name" value="HATPase_c"/>
    <property type="match status" value="1"/>
</dbReference>
<evidence type="ECO:0000256" key="8">
    <source>
        <dbReference type="ARBA" id="ARBA00023136"/>
    </source>
</evidence>
<evidence type="ECO:0000256" key="9">
    <source>
        <dbReference type="SAM" id="Phobius"/>
    </source>
</evidence>
<evidence type="ECO:0000259" key="10">
    <source>
        <dbReference type="PROSITE" id="PS50109"/>
    </source>
</evidence>
<dbReference type="InterPro" id="IPR003018">
    <property type="entry name" value="GAF"/>
</dbReference>
<keyword evidence="8 9" id="KW-0472">Membrane</keyword>
<evidence type="ECO:0000313" key="11">
    <source>
        <dbReference type="EMBL" id="ACZ43438.1"/>
    </source>
</evidence>
<evidence type="ECO:0000256" key="3">
    <source>
        <dbReference type="ARBA" id="ARBA00022679"/>
    </source>
</evidence>
<dbReference type="OrthoDB" id="9811306at2"/>
<feature type="domain" description="Histidine kinase" evidence="10">
    <location>
        <begin position="249"/>
        <end position="450"/>
    </location>
</feature>
<dbReference type="STRING" id="525904.Tter_2549"/>
<feature type="transmembrane region" description="Helical" evidence="9">
    <location>
        <begin position="41"/>
        <end position="63"/>
    </location>
</feature>
<dbReference type="GO" id="GO:0046983">
    <property type="term" value="F:protein dimerization activity"/>
    <property type="evidence" value="ECO:0007669"/>
    <property type="project" value="InterPro"/>
</dbReference>
<dbReference type="GO" id="GO:0000155">
    <property type="term" value="F:phosphorelay sensor kinase activity"/>
    <property type="evidence" value="ECO:0007669"/>
    <property type="project" value="InterPro"/>
</dbReference>
<dbReference type="HOGENOM" id="CLU_000445_20_13_0"/>